<dbReference type="CDD" id="cd05913">
    <property type="entry name" value="PaaK"/>
    <property type="match status" value="1"/>
</dbReference>
<keyword evidence="3 10" id="KW-0547">Nucleotide-binding</keyword>
<dbReference type="SUPFAM" id="SSF56801">
    <property type="entry name" value="Acetyl-CoA synthetase-like"/>
    <property type="match status" value="1"/>
</dbReference>
<protein>
    <recommendedName>
        <fullName evidence="8 10">Phenylacetate-coenzyme A ligase</fullName>
        <ecNumber evidence="7 10">6.2.1.30</ecNumber>
    </recommendedName>
    <alternativeName>
        <fullName evidence="9 10">Phenylacetyl-CoA ligase</fullName>
    </alternativeName>
</protein>
<dbReference type="InterPro" id="IPR042099">
    <property type="entry name" value="ANL_N_sf"/>
</dbReference>
<dbReference type="PANTHER" id="PTHR43439">
    <property type="entry name" value="PHENYLACETATE-COENZYME A LIGASE"/>
    <property type="match status" value="1"/>
</dbReference>
<dbReference type="InterPro" id="IPR051414">
    <property type="entry name" value="Adenylate-forming_Reductase"/>
</dbReference>
<organism evidence="13 14">
    <name type="scientific">Candidatus Abyssobacteria bacterium SURF_17</name>
    <dbReference type="NCBI Taxonomy" id="2093361"/>
    <lineage>
        <taxon>Bacteria</taxon>
        <taxon>Pseudomonadati</taxon>
        <taxon>Candidatus Hydrogenedentota</taxon>
        <taxon>Candidatus Abyssobacteria</taxon>
    </lineage>
</organism>
<evidence type="ECO:0000256" key="7">
    <source>
        <dbReference type="ARBA" id="ARBA00066629"/>
    </source>
</evidence>
<dbReference type="InterPro" id="IPR028154">
    <property type="entry name" value="AMP-dep_Lig_C"/>
</dbReference>
<evidence type="ECO:0000256" key="3">
    <source>
        <dbReference type="ARBA" id="ARBA00022741"/>
    </source>
</evidence>
<dbReference type="PANTHER" id="PTHR43439:SF1">
    <property type="entry name" value="PHENYLACETATE-COENZYME A LIGASE"/>
    <property type="match status" value="1"/>
</dbReference>
<feature type="domain" description="AMP-dependent ligase C-terminal" evidence="12">
    <location>
        <begin position="334"/>
        <end position="430"/>
    </location>
</feature>
<dbReference type="InterPro" id="IPR000873">
    <property type="entry name" value="AMP-dep_synth/lig_dom"/>
</dbReference>
<sequence>MIWDRQHECMSRKRLRELQLTRLKSVVRRVYKNVPYFRSKLDALGLKPAKIKSLDDLRKLPFITKHELRETYPFGLFATPMKDIVRIHSSSGTTGKPVVAGYTRSDLNLWAELMARTMTAGGTTADDVVQNAYGYGLFTGGLGIHYGAEKIGATVVPISGGNTARQLMVMEDFGVTVLACTPSYSLQIAEVAEEKGMDMRKMKLRVGIFGAEPWSEEMRKEIEERLRIRALDIYGLTEIIGPGVASECEHRCGLHIFEDHFLPEIIDPDTGEALPEGQRGELVITCLTKKAFPVIRFRTRDITRLHHEKCDCGRTFARMERVTGRTDDMLIIRGVNVFPSQIESVLVGIEEAEPHYQLIVRKDGPMDTLEVQVEVDQRLFSDEIKKLQNVERKVAHEINSLLGIHAKVTLVQPKTIERSMGKAKRVIDMRKEG</sequence>
<dbReference type="Pfam" id="PF00501">
    <property type="entry name" value="AMP-binding"/>
    <property type="match status" value="1"/>
</dbReference>
<evidence type="ECO:0000256" key="8">
    <source>
        <dbReference type="ARBA" id="ARBA00068695"/>
    </source>
</evidence>
<name>A0A419F6S8_9BACT</name>
<comment type="similarity">
    <text evidence="6 10">Belongs to the phenylacetyl-CoA ligase family.</text>
</comment>
<dbReference type="EMBL" id="QZKI01000020">
    <property type="protein sequence ID" value="RJP74101.1"/>
    <property type="molecule type" value="Genomic_DNA"/>
</dbReference>
<dbReference type="Pfam" id="PF14535">
    <property type="entry name" value="AMP-binding_C_2"/>
    <property type="match status" value="1"/>
</dbReference>
<evidence type="ECO:0000259" key="11">
    <source>
        <dbReference type="Pfam" id="PF00501"/>
    </source>
</evidence>
<comment type="caution">
    <text evidence="13">The sequence shown here is derived from an EMBL/GenBank/DDBJ whole genome shotgun (WGS) entry which is preliminary data.</text>
</comment>
<evidence type="ECO:0000256" key="2">
    <source>
        <dbReference type="ARBA" id="ARBA00022598"/>
    </source>
</evidence>
<dbReference type="PIRSF" id="PIRSF006444">
    <property type="entry name" value="PaaK"/>
    <property type="match status" value="1"/>
</dbReference>
<dbReference type="FunFam" id="3.30.300.30:FF:000019">
    <property type="entry name" value="Phenylacetate-coenzyme A ligase"/>
    <property type="match status" value="1"/>
</dbReference>
<evidence type="ECO:0000256" key="5">
    <source>
        <dbReference type="ARBA" id="ARBA00060591"/>
    </source>
</evidence>
<dbReference type="AlphaFoldDB" id="A0A419F6S8"/>
<evidence type="ECO:0000256" key="1">
    <source>
        <dbReference type="ARBA" id="ARBA00011245"/>
    </source>
</evidence>
<evidence type="ECO:0000256" key="10">
    <source>
        <dbReference type="PIRNR" id="PIRNR006444"/>
    </source>
</evidence>
<dbReference type="EC" id="6.2.1.30" evidence="7 10"/>
<comment type="catalytic activity">
    <reaction evidence="4">
        <text>2-phenylacetate + ATP + CoA = phenylacetyl-CoA + AMP + diphosphate</text>
        <dbReference type="Rhea" id="RHEA:20956"/>
        <dbReference type="ChEBI" id="CHEBI:18401"/>
        <dbReference type="ChEBI" id="CHEBI:30616"/>
        <dbReference type="ChEBI" id="CHEBI:33019"/>
        <dbReference type="ChEBI" id="CHEBI:57287"/>
        <dbReference type="ChEBI" id="CHEBI:57390"/>
        <dbReference type="ChEBI" id="CHEBI:456215"/>
        <dbReference type="EC" id="6.2.1.30"/>
    </reaction>
    <physiologicalReaction direction="left-to-right" evidence="4">
        <dbReference type="Rhea" id="RHEA:20957"/>
    </physiologicalReaction>
</comment>
<dbReference type="UniPathway" id="UPA00930"/>
<evidence type="ECO:0000256" key="4">
    <source>
        <dbReference type="ARBA" id="ARBA00050450"/>
    </source>
</evidence>
<evidence type="ECO:0000313" key="14">
    <source>
        <dbReference type="Proteomes" id="UP000285961"/>
    </source>
</evidence>
<dbReference type="Gene3D" id="3.30.300.30">
    <property type="match status" value="1"/>
</dbReference>
<evidence type="ECO:0000313" key="13">
    <source>
        <dbReference type="EMBL" id="RJP74101.1"/>
    </source>
</evidence>
<accession>A0A419F6S8</accession>
<proteinExistence type="inferred from homology"/>
<reference evidence="13 14" key="1">
    <citation type="journal article" date="2017" name="ISME J.">
        <title>Energy and carbon metabolisms in a deep terrestrial subsurface fluid microbial community.</title>
        <authorList>
            <person name="Momper L."/>
            <person name="Jungbluth S.P."/>
            <person name="Lee M.D."/>
            <person name="Amend J.P."/>
        </authorList>
    </citation>
    <scope>NUCLEOTIDE SEQUENCE [LARGE SCALE GENOMIC DNA]</scope>
    <source>
        <strain evidence="13">SURF_17</strain>
    </source>
</reference>
<dbReference type="FunFam" id="3.40.50.12780:FF:000016">
    <property type="entry name" value="Phenylacetate-coenzyme A ligase"/>
    <property type="match status" value="1"/>
</dbReference>
<keyword evidence="2 10" id="KW-0436">Ligase</keyword>
<comment type="pathway">
    <text evidence="5 10">Aromatic compound metabolism; phenylacetate degradation.</text>
</comment>
<dbReference type="GO" id="GO:0000166">
    <property type="term" value="F:nucleotide binding"/>
    <property type="evidence" value="ECO:0007669"/>
    <property type="project" value="UniProtKB-KW"/>
</dbReference>
<comment type="function">
    <text evidence="10">Catalyzes the activation of phenylacetic acid (PA) to phenylacetyl-CoA (PA-CoA).</text>
</comment>
<feature type="domain" description="AMP-dependent synthetase/ligase" evidence="11">
    <location>
        <begin position="80"/>
        <end position="284"/>
    </location>
</feature>
<dbReference type="GO" id="GO:0047475">
    <property type="term" value="F:phenylacetate-CoA ligase activity"/>
    <property type="evidence" value="ECO:0007669"/>
    <property type="project" value="UniProtKB-EC"/>
</dbReference>
<gene>
    <name evidence="13" type="ORF">C4532_03215</name>
</gene>
<evidence type="ECO:0000259" key="12">
    <source>
        <dbReference type="Pfam" id="PF14535"/>
    </source>
</evidence>
<dbReference type="Gene3D" id="3.40.50.12780">
    <property type="entry name" value="N-terminal domain of ligase-like"/>
    <property type="match status" value="1"/>
</dbReference>
<evidence type="ECO:0000256" key="6">
    <source>
        <dbReference type="ARBA" id="ARBA00061566"/>
    </source>
</evidence>
<dbReference type="GO" id="GO:0010124">
    <property type="term" value="P:phenylacetate catabolic process"/>
    <property type="evidence" value="ECO:0007669"/>
    <property type="project" value="UniProtKB-UniRule"/>
</dbReference>
<evidence type="ECO:0000256" key="9">
    <source>
        <dbReference type="ARBA" id="ARBA00075111"/>
    </source>
</evidence>
<dbReference type="InterPro" id="IPR011880">
    <property type="entry name" value="PA_CoA_ligase"/>
</dbReference>
<dbReference type="InterPro" id="IPR045851">
    <property type="entry name" value="AMP-bd_C_sf"/>
</dbReference>
<comment type="subunit">
    <text evidence="1">Monomer.</text>
</comment>
<dbReference type="Proteomes" id="UP000285961">
    <property type="component" value="Unassembled WGS sequence"/>
</dbReference>